<dbReference type="Pfam" id="PF00583">
    <property type="entry name" value="Acetyltransf_1"/>
    <property type="match status" value="1"/>
</dbReference>
<dbReference type="CDD" id="cd04301">
    <property type="entry name" value="NAT_SF"/>
    <property type="match status" value="1"/>
</dbReference>
<dbReference type="EMBL" id="BMNQ01000094">
    <property type="protein sequence ID" value="GGK08993.1"/>
    <property type="molecule type" value="Genomic_DNA"/>
</dbReference>
<dbReference type="GO" id="GO:0016747">
    <property type="term" value="F:acyltransferase activity, transferring groups other than amino-acyl groups"/>
    <property type="evidence" value="ECO:0007669"/>
    <property type="project" value="InterPro"/>
</dbReference>
<protein>
    <recommendedName>
        <fullName evidence="1">N-acetyltransferase domain-containing protein</fullName>
    </recommendedName>
</protein>
<dbReference type="PROSITE" id="PS51186">
    <property type="entry name" value="GNAT"/>
    <property type="match status" value="1"/>
</dbReference>
<reference evidence="2" key="2">
    <citation type="submission" date="2020-09" db="EMBL/GenBank/DDBJ databases">
        <authorList>
            <person name="Sun Q."/>
            <person name="Ohkuma M."/>
        </authorList>
    </citation>
    <scope>NUCLEOTIDE SEQUENCE</scope>
    <source>
        <strain evidence="2">JCM 12580</strain>
    </source>
</reference>
<dbReference type="RefSeq" id="WP_188634332.1">
    <property type="nucleotide sequence ID" value="NZ_BMNQ01000094.1"/>
</dbReference>
<name>A0A917Q2U6_9BACI</name>
<dbReference type="PANTHER" id="PTHR43415">
    <property type="entry name" value="SPERMIDINE N(1)-ACETYLTRANSFERASE"/>
    <property type="match status" value="1"/>
</dbReference>
<evidence type="ECO:0000313" key="2">
    <source>
        <dbReference type="EMBL" id="GGK08993.1"/>
    </source>
</evidence>
<dbReference type="InterPro" id="IPR016181">
    <property type="entry name" value="Acyl_CoA_acyltransferase"/>
</dbReference>
<sequence>MAVTLKIMSSDEFQQYLAYAIENFANEQIKSGNWKQTGAINKAKKEHKRLLPDGPNTDNNYLFTIRDGDLKVGMVWLAKKDDNKGFIYDINIWKSNQGKGYGKQVMKQVELIAKEIGLKMIGLHVLGHNKVARGLYEQLGYVETNIKMEKLL</sequence>
<accession>A0A917Q2U6</accession>
<evidence type="ECO:0000313" key="3">
    <source>
        <dbReference type="Proteomes" id="UP000658382"/>
    </source>
</evidence>
<feature type="domain" description="N-acetyltransferase" evidence="1">
    <location>
        <begin position="3"/>
        <end position="152"/>
    </location>
</feature>
<dbReference type="Proteomes" id="UP000658382">
    <property type="component" value="Unassembled WGS sequence"/>
</dbReference>
<keyword evidence="3" id="KW-1185">Reference proteome</keyword>
<gene>
    <name evidence="2" type="ORF">GCM10007063_34310</name>
</gene>
<evidence type="ECO:0000259" key="1">
    <source>
        <dbReference type="PROSITE" id="PS51186"/>
    </source>
</evidence>
<dbReference type="InterPro" id="IPR000182">
    <property type="entry name" value="GNAT_dom"/>
</dbReference>
<proteinExistence type="predicted"/>
<dbReference type="AlphaFoldDB" id="A0A917Q2U6"/>
<reference evidence="2" key="1">
    <citation type="journal article" date="2014" name="Int. J. Syst. Evol. Microbiol.">
        <title>Complete genome sequence of Corynebacterium casei LMG S-19264T (=DSM 44701T), isolated from a smear-ripened cheese.</title>
        <authorList>
            <consortium name="US DOE Joint Genome Institute (JGI-PGF)"/>
            <person name="Walter F."/>
            <person name="Albersmeier A."/>
            <person name="Kalinowski J."/>
            <person name="Ruckert C."/>
        </authorList>
    </citation>
    <scope>NUCLEOTIDE SEQUENCE</scope>
    <source>
        <strain evidence="2">JCM 12580</strain>
    </source>
</reference>
<dbReference type="Gene3D" id="3.40.630.30">
    <property type="match status" value="1"/>
</dbReference>
<dbReference type="SUPFAM" id="SSF55729">
    <property type="entry name" value="Acyl-CoA N-acyltransferases (Nat)"/>
    <property type="match status" value="1"/>
</dbReference>
<organism evidence="2 3">
    <name type="scientific">Lentibacillus kapialis</name>
    <dbReference type="NCBI Taxonomy" id="340214"/>
    <lineage>
        <taxon>Bacteria</taxon>
        <taxon>Bacillati</taxon>
        <taxon>Bacillota</taxon>
        <taxon>Bacilli</taxon>
        <taxon>Bacillales</taxon>
        <taxon>Bacillaceae</taxon>
        <taxon>Lentibacillus</taxon>
    </lineage>
</organism>
<comment type="caution">
    <text evidence="2">The sequence shown here is derived from an EMBL/GenBank/DDBJ whole genome shotgun (WGS) entry which is preliminary data.</text>
</comment>
<dbReference type="PANTHER" id="PTHR43415:SF3">
    <property type="entry name" value="GNAT-FAMILY ACETYLTRANSFERASE"/>
    <property type="match status" value="1"/>
</dbReference>